<sequence length="192" mass="22580">MNKKLPSRASVNEIVLETLKNAHDLLDEATILFKYSKFPRSFALSQFCLEELGKACLYVDVLNSRDEDWYEDRWNTAMAMMYDHKLKLVQSSFLHYEMRLSKLKSVGDSKKKFDLLNTILPSKEEIEAFNKLKNNSLYVGYKKGKLITLSKEIDLQLAKKRLNLAKKINEWCQRVFKEDVRRNLKENHLLKA</sequence>
<accession>A0ACC7LGL7</accession>
<dbReference type="EMBL" id="JBHFPV010000001">
    <property type="protein sequence ID" value="MFH6602808.1"/>
    <property type="molecule type" value="Genomic_DNA"/>
</dbReference>
<organism evidence="1 2">
    <name type="scientific">Meishania litoralis</name>
    <dbReference type="NCBI Taxonomy" id="3434685"/>
    <lineage>
        <taxon>Bacteria</taxon>
        <taxon>Pseudomonadati</taxon>
        <taxon>Bacteroidota</taxon>
        <taxon>Flavobacteriia</taxon>
        <taxon>Flavobacteriales</taxon>
        <taxon>Flavobacteriaceae</taxon>
        <taxon>Meishania</taxon>
    </lineage>
</organism>
<name>A0ACC7LGL7_9FLAO</name>
<proteinExistence type="predicted"/>
<comment type="caution">
    <text evidence="1">The sequence shown here is derived from an EMBL/GenBank/DDBJ whole genome shotgun (WGS) entry which is preliminary data.</text>
</comment>
<dbReference type="Proteomes" id="UP001595191">
    <property type="component" value="Unassembled WGS sequence"/>
</dbReference>
<gene>
    <name evidence="1" type="ORF">ACEZ3G_04920</name>
</gene>
<protein>
    <submittedName>
        <fullName evidence="1">AbiV family abortive infection protein</fullName>
    </submittedName>
</protein>
<evidence type="ECO:0000313" key="1">
    <source>
        <dbReference type="EMBL" id="MFH6602808.1"/>
    </source>
</evidence>
<evidence type="ECO:0000313" key="2">
    <source>
        <dbReference type="Proteomes" id="UP001595191"/>
    </source>
</evidence>
<keyword evidence="2" id="KW-1185">Reference proteome</keyword>
<reference evidence="1" key="1">
    <citation type="submission" date="2024-09" db="EMBL/GenBank/DDBJ databases">
        <authorList>
            <person name="Liu J."/>
        </authorList>
    </citation>
    <scope>NUCLEOTIDE SEQUENCE</scope>
    <source>
        <strain evidence="1">NBU2967</strain>
    </source>
</reference>